<sequence>MYRVVTFRNATYPTDTFKPRRLACATLCACSGAHLKAVQNRDKAGGRVQLRIVTSGYVAFLMIPTAASYLFMIEREVADARISWDKIAANRFTDYLNKHKTVAKKESRNFDDLLMWKGHGPLSIWRDYWDTMCDQWAMEHFLHCSRIAAENQTKMPEATLHTSGSICFGRQKRKMAPPYLNHVIEAREAERVERDDDENTSLPPSSLIVDSRCCCQLPLTTVPLPLSSFVKCFSVCDSLDLSTDGFHLSTADLGLSTSSVQTPGIGSGRTVAVDSDFLAVDIHLSECHSWIWNWRLSTDKKYVSTGPGFQNSRLLEKAVAIDRWYLSVDRYTALSTDRPCKSTGAVPEPEICFWMTSPVHSHTWLSTTPVLDSVAAPSFVQKPGHLRPDCPKLMKAGKLEKSKKQHKKFKRKAMAATWDNDEATSSESEKEQYY</sequence>
<protein>
    <submittedName>
        <fullName evidence="3">Uncharacterized protein</fullName>
    </submittedName>
</protein>
<keyword evidence="2" id="KW-1133">Transmembrane helix</keyword>
<evidence type="ECO:0000256" key="1">
    <source>
        <dbReference type="SAM" id="MobiDB-lite"/>
    </source>
</evidence>
<keyword evidence="2" id="KW-0812">Transmembrane</keyword>
<proteinExistence type="predicted"/>
<evidence type="ECO:0000313" key="3">
    <source>
        <dbReference type="EMBL" id="MQL73351.1"/>
    </source>
</evidence>
<organism evidence="3 4">
    <name type="scientific">Colocasia esculenta</name>
    <name type="common">Wild taro</name>
    <name type="synonym">Arum esculentum</name>
    <dbReference type="NCBI Taxonomy" id="4460"/>
    <lineage>
        <taxon>Eukaryota</taxon>
        <taxon>Viridiplantae</taxon>
        <taxon>Streptophyta</taxon>
        <taxon>Embryophyta</taxon>
        <taxon>Tracheophyta</taxon>
        <taxon>Spermatophyta</taxon>
        <taxon>Magnoliopsida</taxon>
        <taxon>Liliopsida</taxon>
        <taxon>Araceae</taxon>
        <taxon>Aroideae</taxon>
        <taxon>Colocasieae</taxon>
        <taxon>Colocasia</taxon>
    </lineage>
</organism>
<feature type="transmembrane region" description="Helical" evidence="2">
    <location>
        <begin position="51"/>
        <end position="72"/>
    </location>
</feature>
<keyword evidence="4" id="KW-1185">Reference proteome</keyword>
<gene>
    <name evidence="3" type="ORF">Taro_005694</name>
</gene>
<accession>A0A843TQK1</accession>
<name>A0A843TQK1_COLES</name>
<dbReference type="Proteomes" id="UP000652761">
    <property type="component" value="Unassembled WGS sequence"/>
</dbReference>
<keyword evidence="2" id="KW-0472">Membrane</keyword>
<dbReference type="EMBL" id="NMUH01000162">
    <property type="protein sequence ID" value="MQL73351.1"/>
    <property type="molecule type" value="Genomic_DNA"/>
</dbReference>
<feature type="region of interest" description="Disordered" evidence="1">
    <location>
        <begin position="398"/>
        <end position="434"/>
    </location>
</feature>
<reference evidence="3" key="1">
    <citation type="submission" date="2017-07" db="EMBL/GenBank/DDBJ databases">
        <title>Taro Niue Genome Assembly and Annotation.</title>
        <authorList>
            <person name="Atibalentja N."/>
            <person name="Keating K."/>
            <person name="Fields C.J."/>
        </authorList>
    </citation>
    <scope>NUCLEOTIDE SEQUENCE</scope>
    <source>
        <strain evidence="3">Niue_2</strain>
        <tissue evidence="3">Leaf</tissue>
    </source>
</reference>
<evidence type="ECO:0000313" key="4">
    <source>
        <dbReference type="Proteomes" id="UP000652761"/>
    </source>
</evidence>
<dbReference type="AlphaFoldDB" id="A0A843TQK1"/>
<comment type="caution">
    <text evidence="3">The sequence shown here is derived from an EMBL/GenBank/DDBJ whole genome shotgun (WGS) entry which is preliminary data.</text>
</comment>
<feature type="compositionally biased region" description="Basic residues" evidence="1">
    <location>
        <begin position="403"/>
        <end position="413"/>
    </location>
</feature>
<evidence type="ECO:0000256" key="2">
    <source>
        <dbReference type="SAM" id="Phobius"/>
    </source>
</evidence>